<sequence length="121" mass="14116">MAKSLRCKHRIKMRNVKRQHYAKKDLERLKKLAAKSAELMDVVTLKSAAEIKEKTIDQGTSADSTMDVDKTAKVFNTKTLQDENGHYPLWMNQRTVKRQKKKVQKLKIKKKTGKMSKTIKW</sequence>
<dbReference type="Pfam" id="PF10169">
    <property type="entry name" value="LLPH"/>
    <property type="match status" value="1"/>
</dbReference>
<feature type="region of interest" description="Disordered" evidence="2">
    <location>
        <begin position="96"/>
        <end position="121"/>
    </location>
</feature>
<dbReference type="PANTHER" id="PTHR34253:SF1">
    <property type="entry name" value="PROTEIN LLP HOMOLOG"/>
    <property type="match status" value="1"/>
</dbReference>
<accession>A0A0B6YTQ5</accession>
<dbReference type="EMBL" id="HACG01012617">
    <property type="protein sequence ID" value="CEK59482.1"/>
    <property type="molecule type" value="Transcribed_RNA"/>
</dbReference>
<dbReference type="AlphaFoldDB" id="A0A0B6YTQ5"/>
<proteinExistence type="inferred from homology"/>
<evidence type="ECO:0000256" key="1">
    <source>
        <dbReference type="ARBA" id="ARBA00034118"/>
    </source>
</evidence>
<reference evidence="3" key="1">
    <citation type="submission" date="2014-12" db="EMBL/GenBank/DDBJ databases">
        <title>Insight into the proteome of Arion vulgaris.</title>
        <authorList>
            <person name="Aradska J."/>
            <person name="Bulat T."/>
            <person name="Smidak R."/>
            <person name="Sarate P."/>
            <person name="Gangsoo J."/>
            <person name="Sialana F."/>
            <person name="Bilban M."/>
            <person name="Lubec G."/>
        </authorList>
    </citation>
    <scope>NUCLEOTIDE SEQUENCE</scope>
    <source>
        <tissue evidence="3">Skin</tissue>
    </source>
</reference>
<organism evidence="3">
    <name type="scientific">Arion vulgaris</name>
    <dbReference type="NCBI Taxonomy" id="1028688"/>
    <lineage>
        <taxon>Eukaryota</taxon>
        <taxon>Metazoa</taxon>
        <taxon>Spiralia</taxon>
        <taxon>Lophotrochozoa</taxon>
        <taxon>Mollusca</taxon>
        <taxon>Gastropoda</taxon>
        <taxon>Heterobranchia</taxon>
        <taxon>Euthyneura</taxon>
        <taxon>Panpulmonata</taxon>
        <taxon>Eupulmonata</taxon>
        <taxon>Stylommatophora</taxon>
        <taxon>Helicina</taxon>
        <taxon>Arionoidea</taxon>
        <taxon>Arionidae</taxon>
        <taxon>Arion</taxon>
    </lineage>
</organism>
<dbReference type="GO" id="GO:0003723">
    <property type="term" value="F:RNA binding"/>
    <property type="evidence" value="ECO:0007669"/>
    <property type="project" value="TreeGrafter"/>
</dbReference>
<evidence type="ECO:0008006" key="4">
    <source>
        <dbReference type="Google" id="ProtNLM"/>
    </source>
</evidence>
<protein>
    <recommendedName>
        <fullName evidence="4">Protein LLP homolog</fullName>
    </recommendedName>
</protein>
<dbReference type="GO" id="GO:0097484">
    <property type="term" value="P:dendrite extension"/>
    <property type="evidence" value="ECO:0007669"/>
    <property type="project" value="TreeGrafter"/>
</dbReference>
<dbReference type="GO" id="GO:0001099">
    <property type="term" value="F:basal RNA polymerase II transcription machinery binding"/>
    <property type="evidence" value="ECO:0007669"/>
    <property type="project" value="TreeGrafter"/>
</dbReference>
<comment type="similarity">
    <text evidence="1">Belongs to the learning-associated protein family.</text>
</comment>
<dbReference type="InterPro" id="IPR018784">
    <property type="entry name" value="LLPH-like"/>
</dbReference>
<evidence type="ECO:0000313" key="3">
    <source>
        <dbReference type="EMBL" id="CEK59482.1"/>
    </source>
</evidence>
<gene>
    <name evidence="3" type="primary">ORF36463</name>
</gene>
<evidence type="ECO:0000256" key="2">
    <source>
        <dbReference type="SAM" id="MobiDB-lite"/>
    </source>
</evidence>
<name>A0A0B6YTQ5_9EUPU</name>
<dbReference type="GO" id="GO:0005730">
    <property type="term" value="C:nucleolus"/>
    <property type="evidence" value="ECO:0007669"/>
    <property type="project" value="TreeGrafter"/>
</dbReference>
<dbReference type="PANTHER" id="PTHR34253">
    <property type="entry name" value="PROTEIN LLP HOMOLOG"/>
    <property type="match status" value="1"/>
</dbReference>